<reference evidence="2 3" key="1">
    <citation type="journal article" date="2015" name="Nature">
        <title>rRNA introns, odd ribosomes, and small enigmatic genomes across a large radiation of phyla.</title>
        <authorList>
            <person name="Brown C.T."/>
            <person name="Hug L.A."/>
            <person name="Thomas B.C."/>
            <person name="Sharon I."/>
            <person name="Castelle C.J."/>
            <person name="Singh A."/>
            <person name="Wilkins M.J."/>
            <person name="Williams K.H."/>
            <person name="Banfield J.F."/>
        </authorList>
    </citation>
    <scope>NUCLEOTIDE SEQUENCE [LARGE SCALE GENOMIC DNA]</scope>
</reference>
<feature type="transmembrane region" description="Helical" evidence="1">
    <location>
        <begin position="20"/>
        <end position="39"/>
    </location>
</feature>
<dbReference type="AlphaFoldDB" id="A0A0G1BWJ9"/>
<evidence type="ECO:0000313" key="3">
    <source>
        <dbReference type="Proteomes" id="UP000034516"/>
    </source>
</evidence>
<evidence type="ECO:0008006" key="4">
    <source>
        <dbReference type="Google" id="ProtNLM"/>
    </source>
</evidence>
<protein>
    <recommendedName>
        <fullName evidence="4">PrgI family protein</fullName>
    </recommendedName>
</protein>
<dbReference type="EMBL" id="LCCW01000023">
    <property type="protein sequence ID" value="KKS41818.1"/>
    <property type="molecule type" value="Genomic_DNA"/>
</dbReference>
<name>A0A0G1BWJ9_9BACT</name>
<proteinExistence type="predicted"/>
<evidence type="ECO:0000256" key="1">
    <source>
        <dbReference type="SAM" id="Phobius"/>
    </source>
</evidence>
<keyword evidence="1" id="KW-0812">Transmembrane</keyword>
<accession>A0A0G1BWJ9</accession>
<feature type="transmembrane region" description="Helical" evidence="1">
    <location>
        <begin position="45"/>
        <end position="64"/>
    </location>
</feature>
<dbReference type="InterPro" id="IPR024414">
    <property type="entry name" value="Uncharacterised_PrgI"/>
</dbReference>
<dbReference type="Proteomes" id="UP000034516">
    <property type="component" value="Unassembled WGS sequence"/>
</dbReference>
<evidence type="ECO:0000313" key="2">
    <source>
        <dbReference type="EMBL" id="KKS41818.1"/>
    </source>
</evidence>
<keyword evidence="1" id="KW-0472">Membrane</keyword>
<comment type="caution">
    <text evidence="2">The sequence shown here is derived from an EMBL/GenBank/DDBJ whole genome shotgun (WGS) entry which is preliminary data.</text>
</comment>
<organism evidence="2 3">
    <name type="scientific">Candidatus Kuenenbacteria bacterium GW2011_GWA2_42_15</name>
    <dbReference type="NCBI Taxonomy" id="1618677"/>
    <lineage>
        <taxon>Bacteria</taxon>
        <taxon>Candidatus Kueneniibacteriota</taxon>
    </lineage>
</organism>
<dbReference type="Pfam" id="PF12666">
    <property type="entry name" value="PrgI"/>
    <property type="match status" value="1"/>
</dbReference>
<gene>
    <name evidence="2" type="ORF">UV02_C0023G0003</name>
</gene>
<sequence>MERFVAPQFIDVEDKIIGPITTRQFVMIIIGGVIVFVANKLLDRMSFMLVAILTVIALVVFGFIKINGRNFYDFVKNLIEMIKRPRVRVWYKHITNAEIISQRKKENQREVRTDLTPSRKTILSSHLSELALIVDTGGRYKG</sequence>
<keyword evidence="1" id="KW-1133">Transmembrane helix</keyword>